<comment type="caution">
    <text evidence="1">The sequence shown here is derived from an EMBL/GenBank/DDBJ whole genome shotgun (WGS) entry which is preliminary data.</text>
</comment>
<organism evidence="1 2">
    <name type="scientific">Corchorus capsularis</name>
    <name type="common">Jute</name>
    <dbReference type="NCBI Taxonomy" id="210143"/>
    <lineage>
        <taxon>Eukaryota</taxon>
        <taxon>Viridiplantae</taxon>
        <taxon>Streptophyta</taxon>
        <taxon>Embryophyta</taxon>
        <taxon>Tracheophyta</taxon>
        <taxon>Spermatophyta</taxon>
        <taxon>Magnoliopsida</taxon>
        <taxon>eudicotyledons</taxon>
        <taxon>Gunneridae</taxon>
        <taxon>Pentapetalae</taxon>
        <taxon>rosids</taxon>
        <taxon>malvids</taxon>
        <taxon>Malvales</taxon>
        <taxon>Malvaceae</taxon>
        <taxon>Grewioideae</taxon>
        <taxon>Apeibeae</taxon>
        <taxon>Corchorus</taxon>
    </lineage>
</organism>
<accession>A0A1R3HNB5</accession>
<keyword evidence="2" id="KW-1185">Reference proteome</keyword>
<dbReference type="OrthoDB" id="10546737at2759"/>
<reference evidence="1 2" key="1">
    <citation type="submission" date="2013-09" db="EMBL/GenBank/DDBJ databases">
        <title>Corchorus capsularis genome sequencing.</title>
        <authorList>
            <person name="Alam M."/>
            <person name="Haque M.S."/>
            <person name="Islam M.S."/>
            <person name="Emdad E.M."/>
            <person name="Islam M.M."/>
            <person name="Ahmed B."/>
            <person name="Halim A."/>
            <person name="Hossen Q.M.M."/>
            <person name="Hossain M.Z."/>
            <person name="Ahmed R."/>
            <person name="Khan M.M."/>
            <person name="Islam R."/>
            <person name="Rashid M.M."/>
            <person name="Khan S.A."/>
            <person name="Rahman M.S."/>
            <person name="Alam M."/>
        </authorList>
    </citation>
    <scope>NUCLEOTIDE SEQUENCE [LARGE SCALE GENOMIC DNA]</scope>
    <source>
        <strain evidence="2">cv. CVL-1</strain>
        <tissue evidence="1">Whole seedling</tissue>
    </source>
</reference>
<name>A0A1R3HNB5_COCAP</name>
<dbReference type="AlphaFoldDB" id="A0A1R3HNB5"/>
<evidence type="ECO:0000313" key="2">
    <source>
        <dbReference type="Proteomes" id="UP000188268"/>
    </source>
</evidence>
<proteinExistence type="predicted"/>
<dbReference type="EMBL" id="AWWV01011522">
    <property type="protein sequence ID" value="OMO71835.1"/>
    <property type="molecule type" value="Genomic_DNA"/>
</dbReference>
<dbReference type="Proteomes" id="UP000188268">
    <property type="component" value="Unassembled WGS sequence"/>
</dbReference>
<evidence type="ECO:0000313" key="1">
    <source>
        <dbReference type="EMBL" id="OMO71835.1"/>
    </source>
</evidence>
<protein>
    <submittedName>
        <fullName evidence="1">Uncharacterized protein</fullName>
    </submittedName>
</protein>
<sequence>MDKMGFSFREMDLVEFAADVESLLGKGLENVSFAIEELELMDSNKENDFEDCSLGNGKVKFGDEESFEAGRDECQCQAGSEINMARENFELNFDYDSPASCGEQGVF</sequence>
<dbReference type="Gramene" id="OMO71835">
    <property type="protein sequence ID" value="OMO71835"/>
    <property type="gene ID" value="CCACVL1_18047"/>
</dbReference>
<gene>
    <name evidence="1" type="ORF">CCACVL1_18047</name>
</gene>